<keyword evidence="2" id="KW-1185">Reference proteome</keyword>
<dbReference type="Proteomes" id="UP000035740">
    <property type="component" value="Unassembled WGS sequence"/>
</dbReference>
<dbReference type="OrthoDB" id="5570127at2759"/>
<dbReference type="Pfam" id="PF20206">
    <property type="entry name" value="Tra1_ring"/>
    <property type="match status" value="1"/>
</dbReference>
<dbReference type="AlphaFoldDB" id="A0A0J8DU48"/>
<accession>A0A0J8DU48</accession>
<dbReference type="InterPro" id="IPR046805">
    <property type="entry name" value="Tra1_ring"/>
</dbReference>
<proteinExistence type="predicted"/>
<dbReference type="eggNOG" id="KOG0889">
    <property type="taxonomic scope" value="Eukaryota"/>
</dbReference>
<dbReference type="Gramene" id="KMS94340">
    <property type="protein sequence ID" value="KMS94340"/>
    <property type="gene ID" value="BVRB_022390"/>
</dbReference>
<protein>
    <submittedName>
        <fullName evidence="1">Uncharacterized protein</fullName>
    </submittedName>
</protein>
<reference evidence="1 2" key="1">
    <citation type="journal article" date="2014" name="Nature">
        <title>The genome of the recently domesticated crop plant sugar beet (Beta vulgaris).</title>
        <authorList>
            <person name="Dohm J.C."/>
            <person name="Minoche A.E."/>
            <person name="Holtgrawe D."/>
            <person name="Capella-Gutierrez S."/>
            <person name="Zakrzewski F."/>
            <person name="Tafer H."/>
            <person name="Rupp O."/>
            <person name="Sorensen T.R."/>
            <person name="Stracke R."/>
            <person name="Reinhardt R."/>
            <person name="Goesmann A."/>
            <person name="Kraft T."/>
            <person name="Schulz B."/>
            <person name="Stadler P.F."/>
            <person name="Schmidt T."/>
            <person name="Gabaldon T."/>
            <person name="Lehrach H."/>
            <person name="Weisshaar B."/>
            <person name="Himmelbauer H."/>
        </authorList>
    </citation>
    <scope>NUCLEOTIDE SEQUENCE [LARGE SCALE GENOMIC DNA]</scope>
    <source>
        <tissue evidence="1">Taproot</tissue>
    </source>
</reference>
<name>A0A0J8DU48_BETVV</name>
<feature type="non-terminal residue" evidence="1">
    <location>
        <position position="1"/>
    </location>
</feature>
<organism evidence="1 2">
    <name type="scientific">Beta vulgaris subsp. vulgaris</name>
    <name type="common">Beet</name>
    <dbReference type="NCBI Taxonomy" id="3555"/>
    <lineage>
        <taxon>Eukaryota</taxon>
        <taxon>Viridiplantae</taxon>
        <taxon>Streptophyta</taxon>
        <taxon>Embryophyta</taxon>
        <taxon>Tracheophyta</taxon>
        <taxon>Spermatophyta</taxon>
        <taxon>Magnoliopsida</taxon>
        <taxon>eudicotyledons</taxon>
        <taxon>Gunneridae</taxon>
        <taxon>Pentapetalae</taxon>
        <taxon>Caryophyllales</taxon>
        <taxon>Chenopodiaceae</taxon>
        <taxon>Betoideae</taxon>
        <taxon>Beta</taxon>
    </lineage>
</organism>
<evidence type="ECO:0000313" key="2">
    <source>
        <dbReference type="Proteomes" id="UP000035740"/>
    </source>
</evidence>
<sequence length="253" mass="28262">RPILGLLRSGSPSMFQRMITAIHTWAGSSILSRLQFLLEYSGWSAVHDRYWLAPGNELILSIILSTQPLQLCADSTTLIEIGDLKSQQSANRCLSTMQTNSLLANSEFASELVHFDPTPFVTALSRITLVDDELAEMTFLNAFPLAWAALDPVERSQLCSIASRLLPRDDLLKQTRCRPNTVVTLLSAFERSEQAVELRPELLSYLGRTYGVWHSASRLLERQIFSGTRHFTVASTLVVSTLLHALELLDIDC</sequence>
<dbReference type="EMBL" id="KQ094188">
    <property type="protein sequence ID" value="KMS94340.1"/>
    <property type="molecule type" value="Genomic_DNA"/>
</dbReference>
<gene>
    <name evidence="1" type="ORF">BVRB_022390</name>
</gene>
<evidence type="ECO:0000313" key="1">
    <source>
        <dbReference type="EMBL" id="KMS94340.1"/>
    </source>
</evidence>